<gene>
    <name evidence="9" type="primary">Mtf2</name>
    <name evidence="9" type="ORF">FJT64_025205</name>
</gene>
<dbReference type="CDD" id="cd15503">
    <property type="entry name" value="PHD2_MTF2_PHF19_like"/>
    <property type="match status" value="1"/>
</dbReference>
<dbReference type="GO" id="GO:0005634">
    <property type="term" value="C:nucleus"/>
    <property type="evidence" value="ECO:0007669"/>
    <property type="project" value="UniProtKB-SubCell"/>
</dbReference>
<dbReference type="GO" id="GO:0045814">
    <property type="term" value="P:negative regulation of gene expression, epigenetic"/>
    <property type="evidence" value="ECO:0007669"/>
    <property type="project" value="TreeGrafter"/>
</dbReference>
<organism evidence="9 10">
    <name type="scientific">Amphibalanus amphitrite</name>
    <name type="common">Striped barnacle</name>
    <name type="synonym">Balanus amphitrite</name>
    <dbReference type="NCBI Taxonomy" id="1232801"/>
    <lineage>
        <taxon>Eukaryota</taxon>
        <taxon>Metazoa</taxon>
        <taxon>Ecdysozoa</taxon>
        <taxon>Arthropoda</taxon>
        <taxon>Crustacea</taxon>
        <taxon>Multicrustacea</taxon>
        <taxon>Cirripedia</taxon>
        <taxon>Thoracica</taxon>
        <taxon>Thoracicalcarea</taxon>
        <taxon>Balanomorpha</taxon>
        <taxon>Balanoidea</taxon>
        <taxon>Balanidae</taxon>
        <taxon>Amphibalaninae</taxon>
        <taxon>Amphibalanus</taxon>
    </lineage>
</organism>
<proteinExistence type="predicted"/>
<feature type="compositionally biased region" description="Low complexity" evidence="7">
    <location>
        <begin position="447"/>
        <end position="471"/>
    </location>
</feature>
<dbReference type="PROSITE" id="PS01359">
    <property type="entry name" value="ZF_PHD_1"/>
    <property type="match status" value="2"/>
</dbReference>
<dbReference type="Gene3D" id="2.30.30.140">
    <property type="match status" value="1"/>
</dbReference>
<dbReference type="InterPro" id="IPR019786">
    <property type="entry name" value="Zinc_finger_PHD-type_CS"/>
</dbReference>
<evidence type="ECO:0000256" key="1">
    <source>
        <dbReference type="ARBA" id="ARBA00004123"/>
    </source>
</evidence>
<dbReference type="InterPro" id="IPR019787">
    <property type="entry name" value="Znf_PHD-finger"/>
</dbReference>
<feature type="compositionally biased region" description="Basic residues" evidence="7">
    <location>
        <begin position="350"/>
        <end position="359"/>
    </location>
</feature>
<evidence type="ECO:0000313" key="9">
    <source>
        <dbReference type="EMBL" id="KAF0302732.1"/>
    </source>
</evidence>
<evidence type="ECO:0000256" key="5">
    <source>
        <dbReference type="ARBA" id="ARBA00023242"/>
    </source>
</evidence>
<dbReference type="PANTHER" id="PTHR12628">
    <property type="entry name" value="POLYCOMB-LIKE TRANSCRIPTION FACTOR"/>
    <property type="match status" value="1"/>
</dbReference>
<dbReference type="GO" id="GO:0008270">
    <property type="term" value="F:zinc ion binding"/>
    <property type="evidence" value="ECO:0007669"/>
    <property type="project" value="UniProtKB-KW"/>
</dbReference>
<feature type="compositionally biased region" description="Basic and acidic residues" evidence="7">
    <location>
        <begin position="369"/>
        <end position="378"/>
    </location>
</feature>
<dbReference type="GO" id="GO:0003677">
    <property type="term" value="F:DNA binding"/>
    <property type="evidence" value="ECO:0007669"/>
    <property type="project" value="TreeGrafter"/>
</dbReference>
<dbReference type="InterPro" id="IPR001965">
    <property type="entry name" value="Znf_PHD"/>
</dbReference>
<feature type="region of interest" description="Disordered" evidence="7">
    <location>
        <begin position="1"/>
        <end position="25"/>
    </location>
</feature>
<evidence type="ECO:0000256" key="6">
    <source>
        <dbReference type="PROSITE-ProRule" id="PRU00146"/>
    </source>
</evidence>
<feature type="compositionally biased region" description="Low complexity" evidence="7">
    <location>
        <begin position="13"/>
        <end position="25"/>
    </location>
</feature>
<dbReference type="Gene3D" id="3.90.980.20">
    <property type="match status" value="1"/>
</dbReference>
<evidence type="ECO:0000256" key="7">
    <source>
        <dbReference type="SAM" id="MobiDB-lite"/>
    </source>
</evidence>
<feature type="region of interest" description="Disordered" evidence="7">
    <location>
        <begin position="350"/>
        <end position="379"/>
    </location>
</feature>
<reference evidence="9 10" key="1">
    <citation type="submission" date="2019-07" db="EMBL/GenBank/DDBJ databases">
        <title>Draft genome assembly of a fouling barnacle, Amphibalanus amphitrite (Darwin, 1854): The first reference genome for Thecostraca.</title>
        <authorList>
            <person name="Kim W."/>
        </authorList>
    </citation>
    <scope>NUCLEOTIDE SEQUENCE [LARGE SCALE GENOMIC DNA]</scope>
    <source>
        <strain evidence="9">SNU_AA5</strain>
        <tissue evidence="9">Soma without cirri and trophi</tissue>
    </source>
</reference>
<keyword evidence="3 6" id="KW-0863">Zinc-finger</keyword>
<dbReference type="SUPFAM" id="SSF57903">
    <property type="entry name" value="FYVE/PHD zinc finger"/>
    <property type="match status" value="2"/>
</dbReference>
<protein>
    <submittedName>
        <fullName evidence="9">Metal-response element-binding transcription factor 2</fullName>
    </submittedName>
</protein>
<evidence type="ECO:0000313" key="10">
    <source>
        <dbReference type="Proteomes" id="UP000440578"/>
    </source>
</evidence>
<dbReference type="InterPro" id="IPR011011">
    <property type="entry name" value="Znf_FYVE_PHD"/>
</dbReference>
<comment type="subcellular location">
    <subcellularLocation>
        <location evidence="1">Nucleus</location>
    </subcellularLocation>
</comment>
<evidence type="ECO:0000256" key="3">
    <source>
        <dbReference type="ARBA" id="ARBA00022771"/>
    </source>
</evidence>
<evidence type="ECO:0000259" key="8">
    <source>
        <dbReference type="PROSITE" id="PS50016"/>
    </source>
</evidence>
<dbReference type="Gene3D" id="3.30.40.10">
    <property type="entry name" value="Zinc/RING finger domain, C3HC4 (zinc finger)"/>
    <property type="match status" value="1"/>
</dbReference>
<dbReference type="EMBL" id="VIIS01001024">
    <property type="protein sequence ID" value="KAF0302732.1"/>
    <property type="molecule type" value="Genomic_DNA"/>
</dbReference>
<dbReference type="GO" id="GO:0003682">
    <property type="term" value="F:chromatin binding"/>
    <property type="evidence" value="ECO:0007669"/>
    <property type="project" value="TreeGrafter"/>
</dbReference>
<name>A0A6A4WJ80_AMPAM</name>
<feature type="domain" description="PHD-type" evidence="8">
    <location>
        <begin position="81"/>
        <end position="132"/>
    </location>
</feature>
<keyword evidence="5" id="KW-0539">Nucleus</keyword>
<accession>A0A6A4WJ80</accession>
<feature type="region of interest" description="Disordered" evidence="7">
    <location>
        <begin position="407"/>
        <end position="509"/>
    </location>
</feature>
<dbReference type="InterPro" id="IPR013083">
    <property type="entry name" value="Znf_RING/FYVE/PHD"/>
</dbReference>
<dbReference type="Pfam" id="PF00628">
    <property type="entry name" value="PHD"/>
    <property type="match status" value="1"/>
</dbReference>
<keyword evidence="10" id="KW-1185">Reference proteome</keyword>
<keyword evidence="4" id="KW-0862">Zinc</keyword>
<dbReference type="AlphaFoldDB" id="A0A6A4WJ80"/>
<evidence type="ECO:0000256" key="4">
    <source>
        <dbReference type="ARBA" id="ARBA00022833"/>
    </source>
</evidence>
<dbReference type="PROSITE" id="PS50016">
    <property type="entry name" value="ZF_PHD_2"/>
    <property type="match status" value="1"/>
</dbReference>
<dbReference type="OrthoDB" id="10033786at2759"/>
<dbReference type="SMART" id="SM00249">
    <property type="entry name" value="PHD"/>
    <property type="match status" value="2"/>
</dbReference>
<feature type="compositionally biased region" description="Pro residues" evidence="7">
    <location>
        <begin position="435"/>
        <end position="446"/>
    </location>
</feature>
<keyword evidence="2" id="KW-0479">Metal-binding</keyword>
<dbReference type="Proteomes" id="UP000440578">
    <property type="component" value="Unassembled WGS sequence"/>
</dbReference>
<comment type="caution">
    <text evidence="9">The sequence shown here is derived from an EMBL/GenBank/DDBJ whole genome shotgun (WGS) entry which is preliminary data.</text>
</comment>
<sequence length="614" mass="68085">MSSMSISRKALESTPTSPDSTTVPSKFVDGEEVFSHAKDGRFYLGTVVESDEARARCLVRYADGTQAWSQYRNVSRPRPLDEPCCMCRSAATAADNEIVHCVVCRLPFHQRCVQPKLQLIAPGWSCEECRDSRPKHIASHDNMKLVTNEHKKTLPYSLSSLTWMSDHKVNREQTYCYCGGPGDWFNKMLQCFQCRQWFHEVCIECLQYPLLSGDRYHVFVCAVCNDGTELVKRLDIRWQEVVHLALFNLTVASQKRYHDLDLALLPWIDEHWDVLQAPIYLQTVPIKLRRGEVLRVLQDSKNKSAFQSGREHKKRPGLWSLRVKAPPPPPTVDLRLSRPVTEHSLKAVRVHYSSSRKSKQITPVKLKRKMAEEPKCRSEPVVTPGGGVYPPYGAVKKRATTECPGSRYPFMNGRCSHSDAESPPPPPRMLRTRAPPAPPQQPPAPSAAPARTPSTSERTSPGSSEAGAASEPAPPPSVSKRGRKLRPAVKTASASGSVETSSDEASRGGTLDALIPPSFNFDGLNNPFSGLIGTVVTRQLSEKDIRISKTGEVRRRRKRRLRRLPVPPTSAAAGWADVGALFGAAAGGGRGARALLARRTSLSGEVQYLVEWDS</sequence>
<evidence type="ECO:0000256" key="2">
    <source>
        <dbReference type="ARBA" id="ARBA00022723"/>
    </source>
</evidence>
<dbReference type="PANTHER" id="PTHR12628:SF21">
    <property type="entry name" value="PHD-TYPE DOMAIN-CONTAINING PROTEIN"/>
    <property type="match status" value="1"/>
</dbReference>